<organism evidence="1 2">
    <name type="scientific">Shewanella pneumatophori</name>
    <dbReference type="NCBI Taxonomy" id="314092"/>
    <lineage>
        <taxon>Bacteria</taxon>
        <taxon>Pseudomonadati</taxon>
        <taxon>Pseudomonadota</taxon>
        <taxon>Gammaproteobacteria</taxon>
        <taxon>Alteromonadales</taxon>
        <taxon>Shewanellaceae</taxon>
        <taxon>Shewanella</taxon>
    </lineage>
</organism>
<evidence type="ECO:0000313" key="1">
    <source>
        <dbReference type="EMBL" id="MCL1139737.1"/>
    </source>
</evidence>
<protein>
    <submittedName>
        <fullName evidence="1">HAD hydrolase-like protein</fullName>
    </submittedName>
</protein>
<evidence type="ECO:0000313" key="2">
    <source>
        <dbReference type="Proteomes" id="UP001139293"/>
    </source>
</evidence>
<dbReference type="SFLD" id="SFLDS00003">
    <property type="entry name" value="Haloacid_Dehalogenase"/>
    <property type="match status" value="1"/>
</dbReference>
<dbReference type="EMBL" id="JAKILB010000008">
    <property type="protein sequence ID" value="MCL1139737.1"/>
    <property type="molecule type" value="Genomic_DNA"/>
</dbReference>
<reference evidence="1" key="1">
    <citation type="submission" date="2022-01" db="EMBL/GenBank/DDBJ databases">
        <title>Whole genome-based taxonomy of the Shewanellaceae.</title>
        <authorList>
            <person name="Martin-Rodriguez A.J."/>
        </authorList>
    </citation>
    <scope>NUCLEOTIDE SEQUENCE</scope>
    <source>
        <strain evidence="1">KCTC 23973</strain>
    </source>
</reference>
<dbReference type="SFLD" id="SFLDG01129">
    <property type="entry name" value="C1.5:_HAD__Beta-PGM__Phosphata"/>
    <property type="match status" value="1"/>
</dbReference>
<dbReference type="Pfam" id="PF13419">
    <property type="entry name" value="HAD_2"/>
    <property type="match status" value="1"/>
</dbReference>
<keyword evidence="1" id="KW-0378">Hydrolase</keyword>
<dbReference type="AlphaFoldDB" id="A0A9X1ZET7"/>
<dbReference type="InterPro" id="IPR041492">
    <property type="entry name" value="HAD_2"/>
</dbReference>
<comment type="caution">
    <text evidence="1">The sequence shown here is derived from an EMBL/GenBank/DDBJ whole genome shotgun (WGS) entry which is preliminary data.</text>
</comment>
<dbReference type="InterPro" id="IPR023214">
    <property type="entry name" value="HAD_sf"/>
</dbReference>
<dbReference type="PANTHER" id="PTHR43885">
    <property type="entry name" value="HALOACID DEHALOGENASE-LIKE HYDROLASE"/>
    <property type="match status" value="1"/>
</dbReference>
<gene>
    <name evidence="1" type="ORF">L2740_14405</name>
</gene>
<dbReference type="Proteomes" id="UP001139293">
    <property type="component" value="Unassembled WGS sequence"/>
</dbReference>
<dbReference type="RefSeq" id="WP_248950825.1">
    <property type="nucleotide sequence ID" value="NZ_JAKILB010000008.1"/>
</dbReference>
<dbReference type="InterPro" id="IPR036412">
    <property type="entry name" value="HAD-like_sf"/>
</dbReference>
<proteinExistence type="predicted"/>
<dbReference type="GO" id="GO:0016787">
    <property type="term" value="F:hydrolase activity"/>
    <property type="evidence" value="ECO:0007669"/>
    <property type="project" value="UniProtKB-KW"/>
</dbReference>
<dbReference type="Gene3D" id="3.40.50.1000">
    <property type="entry name" value="HAD superfamily/HAD-like"/>
    <property type="match status" value="1"/>
</dbReference>
<dbReference type="SUPFAM" id="SSF56784">
    <property type="entry name" value="HAD-like"/>
    <property type="match status" value="1"/>
</dbReference>
<dbReference type="PANTHER" id="PTHR43885:SF1">
    <property type="entry name" value="SUPERFAMILY HYDROLASE, PUTATIVE (AFU_ORTHOLOGUE AFUA_4G13290)-RELATED"/>
    <property type="match status" value="1"/>
</dbReference>
<sequence>MSITINSDFDFSQIKGVIFDLDGTLANSNPNFEGLRTELGIKPATDILAYIESIIDPTLAKQTHAVVSRYELESSHNAKWIAGAEQLISFFKQLQLPQAILTRNMPEAASITLANLGITIGVDIDPLLTRFDAKAKPHPEGVELICKQWQVEANSILFIGDYLFDLQTANNAGTKSVLYSPNITPEYGATANIVCGCYLALIDYFQAQLKQTSTA</sequence>
<accession>A0A9X1ZET7</accession>
<name>A0A9X1ZET7_9GAMM</name>
<keyword evidence="2" id="KW-1185">Reference proteome</keyword>
<dbReference type="Gene3D" id="1.10.260.80">
    <property type="match status" value="1"/>
</dbReference>